<accession>A0A7W7ZAR4</accession>
<evidence type="ECO:0000313" key="3">
    <source>
        <dbReference type="Proteomes" id="UP000540989"/>
    </source>
</evidence>
<sequence>MRFRFNGHSKSFLAIAAAVLLTGSTSPSKAQQAVKVDQKALLDQVRHAYYLPLDRGVQGFSCNVSFDWAAVLERASGRKISSKEATVVSLKSATTTVTNDYAKGAVAKGTYPGTQPLAGSPVASRQKILNNLVKASLDGWDPFLSNRIFPLEATTYRFESVPTGYRLTLDGGTFFSILDLDPKLKVTHGESHLNGTTTEFTPEFDTSTHGWLLTSLKTVTTHAATGLAAETKAASSSTSPEDEDKASFIYSYQFVDDLLVPKHVIVQYGEGQETPYDLTDCTLTKAAQTKP</sequence>
<evidence type="ECO:0000256" key="1">
    <source>
        <dbReference type="SAM" id="SignalP"/>
    </source>
</evidence>
<name>A0A7W7ZAR4_9BACT</name>
<dbReference type="AlphaFoldDB" id="A0A7W7ZAR4"/>
<gene>
    <name evidence="2" type="ORF">HDF16_001022</name>
</gene>
<keyword evidence="1" id="KW-0732">Signal</keyword>
<organism evidence="2 3">
    <name type="scientific">Granulicella aggregans</name>
    <dbReference type="NCBI Taxonomy" id="474949"/>
    <lineage>
        <taxon>Bacteria</taxon>
        <taxon>Pseudomonadati</taxon>
        <taxon>Acidobacteriota</taxon>
        <taxon>Terriglobia</taxon>
        <taxon>Terriglobales</taxon>
        <taxon>Acidobacteriaceae</taxon>
        <taxon>Granulicella</taxon>
    </lineage>
</organism>
<reference evidence="2 3" key="1">
    <citation type="submission" date="2020-08" db="EMBL/GenBank/DDBJ databases">
        <title>Genomic Encyclopedia of Type Strains, Phase IV (KMG-V): Genome sequencing to study the core and pangenomes of soil and plant-associated prokaryotes.</title>
        <authorList>
            <person name="Whitman W."/>
        </authorList>
    </citation>
    <scope>NUCLEOTIDE SEQUENCE [LARGE SCALE GENOMIC DNA]</scope>
    <source>
        <strain evidence="2 3">M8UP14</strain>
    </source>
</reference>
<dbReference type="RefSeq" id="WP_184214005.1">
    <property type="nucleotide sequence ID" value="NZ_JACHIP010000001.1"/>
</dbReference>
<dbReference type="EMBL" id="JACHIP010000001">
    <property type="protein sequence ID" value="MBB5056353.1"/>
    <property type="molecule type" value="Genomic_DNA"/>
</dbReference>
<keyword evidence="3" id="KW-1185">Reference proteome</keyword>
<evidence type="ECO:0000313" key="2">
    <source>
        <dbReference type="EMBL" id="MBB5056353.1"/>
    </source>
</evidence>
<feature type="signal peptide" evidence="1">
    <location>
        <begin position="1"/>
        <end position="30"/>
    </location>
</feature>
<feature type="chain" id="PRO_5030899627" description="DUF3298 domain-containing protein" evidence="1">
    <location>
        <begin position="31"/>
        <end position="291"/>
    </location>
</feature>
<protein>
    <recommendedName>
        <fullName evidence="4">DUF3298 domain-containing protein</fullName>
    </recommendedName>
</protein>
<comment type="caution">
    <text evidence="2">The sequence shown here is derived from an EMBL/GenBank/DDBJ whole genome shotgun (WGS) entry which is preliminary data.</text>
</comment>
<proteinExistence type="predicted"/>
<dbReference type="Proteomes" id="UP000540989">
    <property type="component" value="Unassembled WGS sequence"/>
</dbReference>
<evidence type="ECO:0008006" key="4">
    <source>
        <dbReference type="Google" id="ProtNLM"/>
    </source>
</evidence>